<dbReference type="Proteomes" id="UP000381693">
    <property type="component" value="Unassembled WGS sequence"/>
</dbReference>
<protein>
    <recommendedName>
        <fullName evidence="13 14">Crossover junction endodeoxyribonuclease RuvC</fullName>
        <ecNumber evidence="13 14">3.1.21.10</ecNumber>
    </recommendedName>
    <alternativeName>
        <fullName evidence="13">Holliday junction nuclease RuvC</fullName>
    </alternativeName>
    <alternativeName>
        <fullName evidence="13">Holliday junction resolvase RuvC</fullName>
    </alternativeName>
</protein>
<comment type="function">
    <text evidence="13">The RuvA-RuvB-RuvC complex processes Holliday junction (HJ) DNA during genetic recombination and DNA repair. Endonuclease that resolves HJ intermediates. Cleaves cruciform DNA by making single-stranded nicks across the HJ at symmetrical positions within the homologous arms, yielding a 5'-phosphate and a 3'-hydroxyl group; requires a central core of homology in the junction. The consensus cleavage sequence is 5'-(A/T)TT(C/G)-3'. Cleavage occurs on the 3'-side of the TT dinucleotide at the point of strand exchange. HJ branch migration catalyzed by RuvA-RuvB allows RuvC to scan DNA until it finds its consensus sequence, where it cleaves and resolves the cruciform DNA.</text>
</comment>
<dbReference type="GO" id="GO:0000287">
    <property type="term" value="F:magnesium ion binding"/>
    <property type="evidence" value="ECO:0007669"/>
    <property type="project" value="UniProtKB-UniRule"/>
</dbReference>
<dbReference type="OrthoDB" id="9805499at2"/>
<evidence type="ECO:0000256" key="8">
    <source>
        <dbReference type="ARBA" id="ARBA00022842"/>
    </source>
</evidence>
<feature type="binding site" evidence="13">
    <location>
        <position position="30"/>
    </location>
    <ligand>
        <name>Mg(2+)</name>
        <dbReference type="ChEBI" id="CHEBI:18420"/>
        <label>1</label>
    </ligand>
</feature>
<dbReference type="GO" id="GO:0005737">
    <property type="term" value="C:cytoplasm"/>
    <property type="evidence" value="ECO:0007669"/>
    <property type="project" value="UniProtKB-SubCell"/>
</dbReference>
<evidence type="ECO:0000313" key="16">
    <source>
        <dbReference type="Proteomes" id="UP000381693"/>
    </source>
</evidence>
<dbReference type="SUPFAM" id="SSF53098">
    <property type="entry name" value="Ribonuclease H-like"/>
    <property type="match status" value="1"/>
</dbReference>
<keyword evidence="6 13" id="KW-0227">DNA damage</keyword>
<dbReference type="GO" id="GO:0006310">
    <property type="term" value="P:DNA recombination"/>
    <property type="evidence" value="ECO:0007669"/>
    <property type="project" value="UniProtKB-UniRule"/>
</dbReference>
<evidence type="ECO:0000256" key="7">
    <source>
        <dbReference type="ARBA" id="ARBA00022801"/>
    </source>
</evidence>
<dbReference type="GO" id="GO:0048476">
    <property type="term" value="C:Holliday junction resolvase complex"/>
    <property type="evidence" value="ECO:0007669"/>
    <property type="project" value="UniProtKB-UniRule"/>
</dbReference>
<evidence type="ECO:0000256" key="9">
    <source>
        <dbReference type="ARBA" id="ARBA00023125"/>
    </source>
</evidence>
<dbReference type="HAMAP" id="MF_00034">
    <property type="entry name" value="RuvC"/>
    <property type="match status" value="1"/>
</dbReference>
<comment type="catalytic activity">
    <reaction evidence="12 13">
        <text>Endonucleolytic cleavage at a junction such as a reciprocal single-stranded crossover between two homologous DNA duplexes (Holliday junction).</text>
        <dbReference type="EC" id="3.1.21.10"/>
    </reaction>
</comment>
<feature type="active site" evidence="13">
    <location>
        <position position="162"/>
    </location>
</feature>
<organism evidence="15 16">
    <name type="scientific">Methylacidimicrobium cyclopophantes</name>
    <dbReference type="NCBI Taxonomy" id="1041766"/>
    <lineage>
        <taxon>Bacteria</taxon>
        <taxon>Pseudomonadati</taxon>
        <taxon>Verrucomicrobiota</taxon>
        <taxon>Methylacidimicrobium</taxon>
    </lineage>
</organism>
<dbReference type="PANTHER" id="PTHR30194:SF3">
    <property type="entry name" value="CROSSOVER JUNCTION ENDODEOXYRIBONUCLEASE RUVC"/>
    <property type="match status" value="1"/>
</dbReference>
<keyword evidence="9 13" id="KW-0238">DNA-binding</keyword>
<name>A0A5E6MGI2_9BACT</name>
<evidence type="ECO:0000256" key="3">
    <source>
        <dbReference type="ARBA" id="ARBA00022722"/>
    </source>
</evidence>
<dbReference type="CDD" id="cd16962">
    <property type="entry name" value="RuvC"/>
    <property type="match status" value="1"/>
</dbReference>
<proteinExistence type="inferred from homology"/>
<feature type="binding site" evidence="13">
    <location>
        <position position="162"/>
    </location>
    <ligand>
        <name>Mg(2+)</name>
        <dbReference type="ChEBI" id="CHEBI:18420"/>
        <label>1</label>
    </ligand>
</feature>
<evidence type="ECO:0000256" key="12">
    <source>
        <dbReference type="ARBA" id="ARBA00029354"/>
    </source>
</evidence>
<dbReference type="GO" id="GO:0006281">
    <property type="term" value="P:DNA repair"/>
    <property type="evidence" value="ECO:0007669"/>
    <property type="project" value="UniProtKB-UniRule"/>
</dbReference>
<evidence type="ECO:0000256" key="1">
    <source>
        <dbReference type="ARBA" id="ARBA00009518"/>
    </source>
</evidence>
<comment type="subcellular location">
    <subcellularLocation>
        <location evidence="13">Cytoplasm</location>
    </subcellularLocation>
</comment>
<dbReference type="EMBL" id="CABFUZ020000020">
    <property type="protein sequence ID" value="VVM04584.1"/>
    <property type="molecule type" value="Genomic_DNA"/>
</dbReference>
<comment type="caution">
    <text evidence="15">The sequence shown here is derived from an EMBL/GenBank/DDBJ whole genome shotgun (WGS) entry which is preliminary data.</text>
</comment>
<accession>A0A5E6MGI2</accession>
<gene>
    <name evidence="13 15" type="primary">ruvC</name>
    <name evidence="15" type="ORF">MAMC_00139</name>
</gene>
<feature type="binding site" evidence="13">
    <location>
        <position position="90"/>
    </location>
    <ligand>
        <name>Mg(2+)</name>
        <dbReference type="ChEBI" id="CHEBI:18420"/>
        <label>2</label>
    </ligand>
</feature>
<dbReference type="InterPro" id="IPR036397">
    <property type="entry name" value="RNaseH_sf"/>
</dbReference>
<keyword evidence="11 13" id="KW-0234">DNA repair</keyword>
<evidence type="ECO:0000256" key="6">
    <source>
        <dbReference type="ARBA" id="ARBA00022763"/>
    </source>
</evidence>
<keyword evidence="2 13" id="KW-0963">Cytoplasm</keyword>
<comment type="cofactor">
    <cofactor evidence="13">
        <name>Mg(2+)</name>
        <dbReference type="ChEBI" id="CHEBI:18420"/>
    </cofactor>
    <text evidence="13">Binds 2 Mg(2+) ion per subunit.</text>
</comment>
<dbReference type="EC" id="3.1.21.10" evidence="13 14"/>
<evidence type="ECO:0000256" key="2">
    <source>
        <dbReference type="ARBA" id="ARBA00022490"/>
    </source>
</evidence>
<keyword evidence="10 13" id="KW-0233">DNA recombination</keyword>
<evidence type="ECO:0000256" key="10">
    <source>
        <dbReference type="ARBA" id="ARBA00023172"/>
    </source>
</evidence>
<dbReference type="GO" id="GO:0003677">
    <property type="term" value="F:DNA binding"/>
    <property type="evidence" value="ECO:0007669"/>
    <property type="project" value="UniProtKB-KW"/>
</dbReference>
<sequence length="187" mass="20023">MRAGTPPKDSLTLRRGSLSIGGHVRIMGVDPSLRRTGYGVLELLPGSERLLDCGVIAVGPKKSELDCLREIYRGISQVLVEQKAEEIAIESVIYVQNHRTAIQLGAARGVTLLAAGNVDIPVFEYPPRRAKTAATGSGSSRKAQVAFMVRSLLGLRENLPFDAADAVAVALAHAAARRRSLALRRSS</sequence>
<keyword evidence="5 13" id="KW-0255">Endonuclease</keyword>
<dbReference type="PANTHER" id="PTHR30194">
    <property type="entry name" value="CROSSOVER JUNCTION ENDODEOXYRIBONUCLEASE RUVC"/>
    <property type="match status" value="1"/>
</dbReference>
<dbReference type="Gene3D" id="3.30.420.10">
    <property type="entry name" value="Ribonuclease H-like superfamily/Ribonuclease H"/>
    <property type="match status" value="1"/>
</dbReference>
<dbReference type="InterPro" id="IPR002176">
    <property type="entry name" value="X-over_junc_endoDNase_RuvC"/>
</dbReference>
<evidence type="ECO:0000256" key="13">
    <source>
        <dbReference type="HAMAP-Rule" id="MF_00034"/>
    </source>
</evidence>
<evidence type="ECO:0000256" key="14">
    <source>
        <dbReference type="NCBIfam" id="TIGR00228"/>
    </source>
</evidence>
<reference evidence="15" key="1">
    <citation type="submission" date="2019-09" db="EMBL/GenBank/DDBJ databases">
        <authorList>
            <person name="Cremers G."/>
        </authorList>
    </citation>
    <scope>NUCLEOTIDE SEQUENCE [LARGE SCALE GENOMIC DNA]</scope>
    <source>
        <strain evidence="15">3B</strain>
    </source>
</reference>
<dbReference type="Pfam" id="PF02075">
    <property type="entry name" value="RuvC"/>
    <property type="match status" value="1"/>
</dbReference>
<keyword evidence="16" id="KW-1185">Reference proteome</keyword>
<dbReference type="GO" id="GO:0008821">
    <property type="term" value="F:crossover junction DNA endonuclease activity"/>
    <property type="evidence" value="ECO:0007669"/>
    <property type="project" value="UniProtKB-UniRule"/>
</dbReference>
<evidence type="ECO:0000256" key="11">
    <source>
        <dbReference type="ARBA" id="ARBA00023204"/>
    </source>
</evidence>
<evidence type="ECO:0000313" key="15">
    <source>
        <dbReference type="EMBL" id="VVM04584.1"/>
    </source>
</evidence>
<dbReference type="AlphaFoldDB" id="A0A5E6MGI2"/>
<feature type="active site" evidence="13">
    <location>
        <position position="30"/>
    </location>
</feature>
<dbReference type="FunFam" id="3.30.420.10:FF:000002">
    <property type="entry name" value="Crossover junction endodeoxyribonuclease RuvC"/>
    <property type="match status" value="1"/>
</dbReference>
<keyword evidence="8 13" id="KW-0460">Magnesium</keyword>
<dbReference type="NCBIfam" id="TIGR00228">
    <property type="entry name" value="ruvC"/>
    <property type="match status" value="1"/>
</dbReference>
<keyword evidence="7 13" id="KW-0378">Hydrolase</keyword>
<evidence type="ECO:0000256" key="4">
    <source>
        <dbReference type="ARBA" id="ARBA00022723"/>
    </source>
</evidence>
<dbReference type="InterPro" id="IPR012337">
    <property type="entry name" value="RNaseH-like_sf"/>
</dbReference>
<keyword evidence="4 13" id="KW-0479">Metal-binding</keyword>
<keyword evidence="3 13" id="KW-0540">Nuclease</keyword>
<comment type="subunit">
    <text evidence="13">Homodimer which binds Holliday junction (HJ) DNA. The HJ becomes 2-fold symmetrical on binding to RuvC with unstacked arms; it has a different conformation from HJ DNA in complex with RuvA. In the full resolvosome a probable DNA-RuvA(4)-RuvB(12)-RuvC(2) complex forms which resolves the HJ.</text>
</comment>
<dbReference type="PRINTS" id="PR00696">
    <property type="entry name" value="RSOLVASERUVC"/>
</dbReference>
<evidence type="ECO:0000256" key="5">
    <source>
        <dbReference type="ARBA" id="ARBA00022759"/>
    </source>
</evidence>
<comment type="similarity">
    <text evidence="1 13">Belongs to the RuvC family.</text>
</comment>
<feature type="active site" evidence="13">
    <location>
        <position position="90"/>
    </location>
</feature>